<gene>
    <name evidence="2" type="ORF">SCF082_LOCUS35896</name>
</gene>
<name>A0ABP0PCI6_9DINO</name>
<keyword evidence="3" id="KW-1185">Reference proteome</keyword>
<protein>
    <submittedName>
        <fullName evidence="2">Ephrin_rec_like domain-containing protein</fullName>
    </submittedName>
</protein>
<organism evidence="2 3">
    <name type="scientific">Durusdinium trenchii</name>
    <dbReference type="NCBI Taxonomy" id="1381693"/>
    <lineage>
        <taxon>Eukaryota</taxon>
        <taxon>Sar</taxon>
        <taxon>Alveolata</taxon>
        <taxon>Dinophyceae</taxon>
        <taxon>Suessiales</taxon>
        <taxon>Symbiodiniaceae</taxon>
        <taxon>Durusdinium</taxon>
    </lineage>
</organism>
<feature type="transmembrane region" description="Helical" evidence="1">
    <location>
        <begin position="88"/>
        <end position="107"/>
    </location>
</feature>
<keyword evidence="1" id="KW-1133">Transmembrane helix</keyword>
<feature type="transmembrane region" description="Helical" evidence="1">
    <location>
        <begin position="119"/>
        <end position="144"/>
    </location>
</feature>
<evidence type="ECO:0000313" key="2">
    <source>
        <dbReference type="EMBL" id="CAK9073222.1"/>
    </source>
</evidence>
<keyword evidence="1" id="KW-0812">Transmembrane</keyword>
<keyword evidence="1" id="KW-0472">Membrane</keyword>
<sequence length="281" mass="31277">MMVPKWSSQRKDHFVAAARFLVFRFRLDSWWFGVPLLLRGPLLSLPVVFATDYPPIQIIAIAMILSAFLVMQMLAWPWKVPMLNLTDIIVSFCVTLLVTTSSLHLKVVEGPMAAFAEGISTAMLSCIGIALGIMVLMTSSALIYRSALGGKKELSIFNLGKTVSSQRLATKLKEMSVQLEAMNQAELAEQLSALAVFDMNKVTTCITLLATEVAPPADEAVTYKFNALEAPGRLKDRGWKHLKFLSLLRWVNLLDCLKEWGDELNAWTSSPSSRLGRRRKS</sequence>
<evidence type="ECO:0000256" key="1">
    <source>
        <dbReference type="SAM" id="Phobius"/>
    </source>
</evidence>
<accession>A0ABP0PCI6</accession>
<dbReference type="EMBL" id="CAXAMM010034669">
    <property type="protein sequence ID" value="CAK9073222.1"/>
    <property type="molecule type" value="Genomic_DNA"/>
</dbReference>
<feature type="transmembrane region" description="Helical" evidence="1">
    <location>
        <begin position="29"/>
        <end position="50"/>
    </location>
</feature>
<comment type="caution">
    <text evidence="2">The sequence shown here is derived from an EMBL/GenBank/DDBJ whole genome shotgun (WGS) entry which is preliminary data.</text>
</comment>
<proteinExistence type="predicted"/>
<evidence type="ECO:0000313" key="3">
    <source>
        <dbReference type="Proteomes" id="UP001642464"/>
    </source>
</evidence>
<feature type="transmembrane region" description="Helical" evidence="1">
    <location>
        <begin position="56"/>
        <end position="76"/>
    </location>
</feature>
<dbReference type="Proteomes" id="UP001642464">
    <property type="component" value="Unassembled WGS sequence"/>
</dbReference>
<reference evidence="2 3" key="1">
    <citation type="submission" date="2024-02" db="EMBL/GenBank/DDBJ databases">
        <authorList>
            <person name="Chen Y."/>
            <person name="Shah S."/>
            <person name="Dougan E. K."/>
            <person name="Thang M."/>
            <person name="Chan C."/>
        </authorList>
    </citation>
    <scope>NUCLEOTIDE SEQUENCE [LARGE SCALE GENOMIC DNA]</scope>
</reference>